<dbReference type="InterPro" id="IPR013783">
    <property type="entry name" value="Ig-like_fold"/>
</dbReference>
<dbReference type="Pfam" id="PF21348">
    <property type="entry name" value="RGL11_C"/>
    <property type="match status" value="1"/>
</dbReference>
<dbReference type="Gene3D" id="2.60.120.430">
    <property type="entry name" value="Galactose-binding lectin"/>
    <property type="match status" value="2"/>
</dbReference>
<dbReference type="SUPFAM" id="SSF69318">
    <property type="entry name" value="Integrin alpha N-terminal domain"/>
    <property type="match status" value="1"/>
</dbReference>
<proteinExistence type="predicted"/>
<dbReference type="InterPro" id="IPR013540">
    <property type="entry name" value="ChitinaseA_N"/>
</dbReference>
<evidence type="ECO:0000259" key="2">
    <source>
        <dbReference type="Pfam" id="PF13472"/>
    </source>
</evidence>
<dbReference type="CDD" id="cd01821">
    <property type="entry name" value="Rhamnogalacturan_acetylesterase_like"/>
    <property type="match status" value="2"/>
</dbReference>
<dbReference type="InterPro" id="IPR058094">
    <property type="entry name" value="Ig-like_OmpL47-like"/>
</dbReference>
<dbReference type="InterPro" id="IPR034641">
    <property type="entry name" value="RGL11"/>
</dbReference>
<dbReference type="RefSeq" id="WP_090711631.1">
    <property type="nucleotide sequence ID" value="NZ_FNDX01000002.1"/>
</dbReference>
<evidence type="ECO:0000259" key="3">
    <source>
        <dbReference type="Pfam" id="PF18370"/>
    </source>
</evidence>
<dbReference type="SUPFAM" id="SSF52266">
    <property type="entry name" value="SGNH hydrolase"/>
    <property type="match status" value="2"/>
</dbReference>
<accession>A0A1G8GB65</accession>
<dbReference type="InterPro" id="IPR028994">
    <property type="entry name" value="Integrin_alpha_N"/>
</dbReference>
<dbReference type="Pfam" id="PF13472">
    <property type="entry name" value="Lipase_GDSL_2"/>
    <property type="match status" value="1"/>
</dbReference>
<dbReference type="Gene3D" id="1.20.1270.90">
    <property type="entry name" value="AF1782-like"/>
    <property type="match status" value="1"/>
</dbReference>
<dbReference type="InterPro" id="IPR041624">
    <property type="entry name" value="RGI_lyase"/>
</dbReference>
<gene>
    <name evidence="6" type="ORF">SAMN05216192_10227</name>
</gene>
<dbReference type="Proteomes" id="UP000199050">
    <property type="component" value="Unassembled WGS sequence"/>
</dbReference>
<evidence type="ECO:0000259" key="1">
    <source>
        <dbReference type="Pfam" id="PF08329"/>
    </source>
</evidence>
<feature type="domain" description="Chitinase A N-terminal" evidence="1">
    <location>
        <begin position="1962"/>
        <end position="2038"/>
    </location>
</feature>
<feature type="domain" description="Rhamnogalacturonan I lyase beta-sheet" evidence="3">
    <location>
        <begin position="43"/>
        <end position="128"/>
    </location>
</feature>
<dbReference type="Gene3D" id="3.30.1920.20">
    <property type="match status" value="1"/>
</dbReference>
<dbReference type="GO" id="GO:0006032">
    <property type="term" value="P:chitin catabolic process"/>
    <property type="evidence" value="ECO:0007669"/>
    <property type="project" value="InterPro"/>
</dbReference>
<name>A0A1G8GB65_9BACL</name>
<dbReference type="InterPro" id="IPR037459">
    <property type="entry name" value="RhgT-like"/>
</dbReference>
<dbReference type="InterPro" id="IPR008979">
    <property type="entry name" value="Galactose-bd-like_sf"/>
</dbReference>
<dbReference type="InterPro" id="IPR036514">
    <property type="entry name" value="SGNH_hydro_sf"/>
</dbReference>
<dbReference type="PANTHER" id="PTHR43118">
    <property type="entry name" value="RHAMNOGALACTURONAN LYASE (EUROFUNG)"/>
    <property type="match status" value="1"/>
</dbReference>
<evidence type="ECO:0000259" key="4">
    <source>
        <dbReference type="Pfam" id="PF21254"/>
    </source>
</evidence>
<keyword evidence="7" id="KW-1185">Reference proteome</keyword>
<dbReference type="Pfam" id="PF08329">
    <property type="entry name" value="ChitinaseA_N"/>
    <property type="match status" value="1"/>
</dbReference>
<dbReference type="Pfam" id="PF18370">
    <property type="entry name" value="RGI_lyase"/>
    <property type="match status" value="1"/>
</dbReference>
<dbReference type="STRING" id="1174501.SAMN05216192_10227"/>
<dbReference type="CDD" id="cd10318">
    <property type="entry name" value="RGL11"/>
    <property type="match status" value="1"/>
</dbReference>
<dbReference type="InterPro" id="IPR049033">
    <property type="entry name" value="AGA-YXIM_GBD"/>
</dbReference>
<dbReference type="InterPro" id="IPR014756">
    <property type="entry name" value="Ig_E-set"/>
</dbReference>
<dbReference type="SUPFAM" id="SSF81296">
    <property type="entry name" value="E set domains"/>
    <property type="match status" value="2"/>
</dbReference>
<evidence type="ECO:0000259" key="5">
    <source>
        <dbReference type="Pfam" id="PF21348"/>
    </source>
</evidence>
<dbReference type="InterPro" id="IPR013830">
    <property type="entry name" value="SGNH_hydro"/>
</dbReference>
<feature type="domain" description="Beta-agarase/YXIM esterase-like galactose-binding" evidence="4">
    <location>
        <begin position="1323"/>
        <end position="1413"/>
    </location>
</feature>
<feature type="domain" description="Beta-agarase/YXIM esterase-like galactose-binding" evidence="4">
    <location>
        <begin position="655"/>
        <end position="769"/>
    </location>
</feature>
<dbReference type="PANTHER" id="PTHR43118:SF1">
    <property type="entry name" value="RHAMNOGALACTURONAN LYASE (EUROFUNG)"/>
    <property type="match status" value="1"/>
</dbReference>
<organism evidence="6 7">
    <name type="scientific">Paenibacillus typhae</name>
    <dbReference type="NCBI Taxonomy" id="1174501"/>
    <lineage>
        <taxon>Bacteria</taxon>
        <taxon>Bacillati</taxon>
        <taxon>Bacillota</taxon>
        <taxon>Bacilli</taxon>
        <taxon>Bacillales</taxon>
        <taxon>Paenibacillaceae</taxon>
        <taxon>Paenibacillus</taxon>
    </lineage>
</organism>
<dbReference type="Gene3D" id="3.40.50.1110">
    <property type="entry name" value="SGNH hydrolase"/>
    <property type="match status" value="2"/>
</dbReference>
<reference evidence="7" key="1">
    <citation type="submission" date="2016-10" db="EMBL/GenBank/DDBJ databases">
        <authorList>
            <person name="Varghese N."/>
            <person name="Submissions S."/>
        </authorList>
    </citation>
    <scope>NUCLEOTIDE SEQUENCE [LARGE SCALE GENOMIC DNA]</scope>
    <source>
        <strain evidence="7">CGMCC 1.11012</strain>
    </source>
</reference>
<dbReference type="GO" id="GO:0004568">
    <property type="term" value="F:chitinase activity"/>
    <property type="evidence" value="ECO:0007669"/>
    <property type="project" value="InterPro"/>
</dbReference>
<evidence type="ECO:0000313" key="7">
    <source>
        <dbReference type="Proteomes" id="UP000199050"/>
    </source>
</evidence>
<protein>
    <submittedName>
        <fullName evidence="6">Lysophospholipase L1</fullName>
    </submittedName>
</protein>
<dbReference type="InterPro" id="IPR049366">
    <property type="entry name" value="RGL11_C"/>
</dbReference>
<dbReference type="NCBIfam" id="NF047446">
    <property type="entry name" value="barrel_OmpL47"/>
    <property type="match status" value="1"/>
</dbReference>
<dbReference type="OrthoDB" id="9802318at2"/>
<evidence type="ECO:0000313" key="6">
    <source>
        <dbReference type="EMBL" id="SDH91556.1"/>
    </source>
</evidence>
<dbReference type="EMBL" id="FNDX01000002">
    <property type="protein sequence ID" value="SDH91556.1"/>
    <property type="molecule type" value="Genomic_DNA"/>
</dbReference>
<sequence>MGKRVSVRKSVLAFVMSFLMILSLAVPPAPGYAATATDSPLARQAEYLDRGLVAVLTSSGVYLSWRYLNTDSDEIAFNVYKNGYKVNSSPISNSTNYLDTTGADSSQYQISTVIDGKEVIQPETVSVWHNNYLPIPLDKPADGRTKDGGTYSYYAGDASVGDLDGDGEYEIVFLWSPSNSKDNSQAGYTGNVYIDAVKLDGTKLWRIDLGVNIRAGAHYTQLMVYDLDGNGKAEVVVKTADGTKDGQGTVIGDGTKDYRNDGGYILTGPEYLTLFNGETGAAVSTVDYIPPRGDVAAWGDGYGNRVDRFLGGIAYLDGVKPSVVMARGYYTRTVLTAYDFTGGQLVQRWTFDTNQAGKEYEGQGNHNLSVLDADGDGKDEIMYGSLAIDDNGTLIYSTGLGHGDAIHAGKLDPNRDGYQVVSVHEHTNAEYGLEMRDAATGEILWGQYTGKDTGRGMSADIDPNFPGYESWASTITDGQMDPLSKGYAANGDVIYEQNEVPKSANFAIWWDGDLQRELFDHEWNNTTAKGIPLVYKWDYENKQLKEIFRATGALTNNHTKGNPALQADILGDWREELLLRSEDSSEYRLYTTTIPTAYKIPTLMQDPVYRLGIAWQNVSYNQPPHTGFYLGTEATSFPKANLALTGSQQLPEQVYHFAFGTEPAAGTTAVQDTPYSQESGYGFENASGITVGANHVALPDNTKFAVDLPNANYQVTIKVGEDARNSNVGVKSEFVQKLAVTSVNAGESREYSYDVALVDGQLEFIFTGTAIDVQEITISKYPEKTAGDHTTIYMAGDSTMQSYSTQQAPQEGWGQQFGRYFANGVVVQNDAIGGRSSKSFMVDGRLDSILQRIKPGDYFFISFGHNDASVGIPERYASPADYKTYLARYINGARQRGAEPVLLTPVGRRDFNTITQEFNVSFPEYVQAAKEVAEELNVKLIDLSQLSIAYYDKIGLTASEKVFLYANPGEYPKYPNGVNDNTHFSSYGAQVIAALVAGAVKEMEIGISSYVIDPDITEPEPEPEIQVYEENFDGDPAAVQYAMANSTGIAGTMTGTVVDQNGNKVLSVNGSGSGNRAKTFRLFDAVNGDIVNVNFDWHSGNVSASPSEGHLSILDANENIILTLLTKTGTASPGNKIHYFVGPYTPDYGTGTTAVPDGGIATNLLKNQWVNVDVNINFAEKTMDLTLTSKADPSLTQTIEDIPMNPGAYTNNVRALRFLGTRKGGGGTLSWTTQIDNVKIEGKKLPPVAGDQQALIALHNEVKALDLSAYTEASKAVLNKALTAVEAILGTEATQAQVDHVFNMLTVAKDSLSAEPAGVISSYSFDFGSGAAAEGFIGVNAKRAYIEGNGYGFADTALVQDENRQTGDPLKEDFTRVNGTSFLVEMEPANYRVTLTTGDAQESTSTGVVVEQMPKLPITNVAKGEFKEVSYDIALIDGVFNFEFSGSTPKINALTIERLPDNGAGTQPVIYLASDSTVANYAESYRPQAGWGEQLGSYFDLDKISIDNRAVSGLSSKTFLVGGYLNNILLNIHEGDYLFMQWSHNDSTPSRPERYLTPEQFKVYLKDYINGTVQRGAIPVLVTPVNRRDFSGAVLNKSFPEYVQAMKETAQETGTLLIDLNQASWEYFQELGPEGTKSIFMWVGTTEDNTHLQMNGAIKVSGMVAKLVQELNIPLSELVTLEEEPSDQKAPHTTAAVEGDLFNGWYTSAVKVTLTATDEDSEVEVTYFKVDDGEAVSGTQLTLSEEGNHTVTFWSVDVDGNKEAEQTLSVPVDLAPPVIEIQGQSEYTIDQQVVIGYSAADTVSGVEQPAGEVLNTPAYTLEPGLNTVTALVYDRAGQTTALDYSFGVTATFTSLSELTRTFAAGSEDPGAATVSGQLTDKLQQAEQAAAAHNGAKARQLLNTYSNDVNAARNTVFTAEQADALIKWSAWLSQATPLASSAPGTPVLSDNNGHDTGLRDGDYTITMNLWWGNNGTKFRLYEDGKLVKEVSLPDQSPSAQSVKIDIIGKQNGAYVYTGELINSLGTTKSAPLTVTVTDAAPGQAVLSNDNWDGDGSFNVTMNLWWGTNATEYKLYENGKLVDTQSLQARTPGAQSAVTAISGKAAGTYEYEAVLSNAAGETRTVKMTVKVRK</sequence>
<feature type="domain" description="Rhamnogalacturonan lyase family 11 C-terminal" evidence="5">
    <location>
        <begin position="132"/>
        <end position="637"/>
    </location>
</feature>
<dbReference type="SUPFAM" id="SSF49785">
    <property type="entry name" value="Galactose-binding domain-like"/>
    <property type="match status" value="2"/>
</dbReference>
<dbReference type="Pfam" id="PF21254">
    <property type="entry name" value="AGA-YXIM_GBD"/>
    <property type="match status" value="2"/>
</dbReference>
<feature type="domain" description="SGNH hydrolase-type esterase" evidence="2">
    <location>
        <begin position="796"/>
        <end position="963"/>
    </location>
</feature>
<dbReference type="Gene3D" id="2.60.40.10">
    <property type="entry name" value="Immunoglobulins"/>
    <property type="match status" value="3"/>
</dbReference>